<evidence type="ECO:0000256" key="2">
    <source>
        <dbReference type="SAM" id="MobiDB-lite"/>
    </source>
</evidence>
<proteinExistence type="inferred from homology"/>
<dbReference type="GO" id="GO:0003824">
    <property type="term" value="F:catalytic activity"/>
    <property type="evidence" value="ECO:0007669"/>
    <property type="project" value="InterPro"/>
</dbReference>
<dbReference type="InterPro" id="IPR023606">
    <property type="entry name" value="CoA-Trfase_III_dom_1_sf"/>
</dbReference>
<dbReference type="RefSeq" id="XP_024702063.1">
    <property type="nucleotide sequence ID" value="XM_024849604.1"/>
</dbReference>
<keyword evidence="4" id="KW-1185">Reference proteome</keyword>
<gene>
    <name evidence="3" type="ORF">P170DRAFT_438463</name>
</gene>
<comment type="similarity">
    <text evidence="1">Belongs to the CoA-transferase III family.</text>
</comment>
<dbReference type="OrthoDB" id="2308815at2759"/>
<dbReference type="AlphaFoldDB" id="A0A2I2G1L1"/>
<dbReference type="InterPro" id="IPR003673">
    <property type="entry name" value="CoA-Trfase_fam_III"/>
</dbReference>
<dbReference type="Gene3D" id="3.40.50.10540">
    <property type="entry name" value="Crotonobetainyl-coa:carnitine coa-transferase, domain 1"/>
    <property type="match status" value="1"/>
</dbReference>
<dbReference type="VEuPathDB" id="FungiDB:P170DRAFT_438463"/>
<reference evidence="3 4" key="1">
    <citation type="submission" date="2016-12" db="EMBL/GenBank/DDBJ databases">
        <title>The genomes of Aspergillus section Nigri reveals drivers in fungal speciation.</title>
        <authorList>
            <consortium name="DOE Joint Genome Institute"/>
            <person name="Vesth T.C."/>
            <person name="Nybo J."/>
            <person name="Theobald S."/>
            <person name="Brandl J."/>
            <person name="Frisvad J.C."/>
            <person name="Nielsen K.F."/>
            <person name="Lyhne E.K."/>
            <person name="Kogle M.E."/>
            <person name="Kuo A."/>
            <person name="Riley R."/>
            <person name="Clum A."/>
            <person name="Nolan M."/>
            <person name="Lipzen A."/>
            <person name="Salamov A."/>
            <person name="Henrissat B."/>
            <person name="Wiebenga A."/>
            <person name="De Vries R.P."/>
            <person name="Grigoriev I.V."/>
            <person name="Mortensen U.H."/>
            <person name="Andersen M.R."/>
            <person name="Baker S.E."/>
        </authorList>
    </citation>
    <scope>NUCLEOTIDE SEQUENCE [LARGE SCALE GENOMIC DNA]</scope>
    <source>
        <strain evidence="3 4">IBT 23096</strain>
    </source>
</reference>
<dbReference type="GeneID" id="36557303"/>
<organism evidence="3 4">
    <name type="scientific">Aspergillus steynii IBT 23096</name>
    <dbReference type="NCBI Taxonomy" id="1392250"/>
    <lineage>
        <taxon>Eukaryota</taxon>
        <taxon>Fungi</taxon>
        <taxon>Dikarya</taxon>
        <taxon>Ascomycota</taxon>
        <taxon>Pezizomycotina</taxon>
        <taxon>Eurotiomycetes</taxon>
        <taxon>Eurotiomycetidae</taxon>
        <taxon>Eurotiales</taxon>
        <taxon>Aspergillaceae</taxon>
        <taxon>Aspergillus</taxon>
        <taxon>Aspergillus subgen. Circumdati</taxon>
    </lineage>
</organism>
<dbReference type="SUPFAM" id="SSF89796">
    <property type="entry name" value="CoA-transferase family III (CaiB/BaiF)"/>
    <property type="match status" value="2"/>
</dbReference>
<evidence type="ECO:0000256" key="1">
    <source>
        <dbReference type="ARBA" id="ARBA00008383"/>
    </source>
</evidence>
<dbReference type="InterPro" id="IPR052985">
    <property type="entry name" value="CoA-trans_III_biosynth/detox"/>
</dbReference>
<name>A0A2I2G1L1_9EURO</name>
<dbReference type="Pfam" id="PF02515">
    <property type="entry name" value="CoA_transf_3"/>
    <property type="match status" value="1"/>
</dbReference>
<evidence type="ECO:0000313" key="4">
    <source>
        <dbReference type="Proteomes" id="UP000234275"/>
    </source>
</evidence>
<dbReference type="STRING" id="1392250.A0A2I2G1L1"/>
<protein>
    <submittedName>
        <fullName evidence="3">CAIB/BAIF family enzyme</fullName>
    </submittedName>
</protein>
<evidence type="ECO:0000313" key="3">
    <source>
        <dbReference type="EMBL" id="PLB46761.1"/>
    </source>
</evidence>
<dbReference type="PANTHER" id="PTHR48229:SF1">
    <property type="entry name" value="ALPHA METHYLACYL-COA RACEMASE-RELATED"/>
    <property type="match status" value="1"/>
</dbReference>
<dbReference type="Proteomes" id="UP000234275">
    <property type="component" value="Unassembled WGS sequence"/>
</dbReference>
<sequence length="576" mass="63456">MAPSSDAGIAYSPVREAGRIFSLLFDQAEGLSLPSEVVQKKDDVSFYSAHDQIYYPIPFKETETLAALKGVEGSVAAAIADLRYGSASQQRKVKVNLERATAFGCQAYMAKVDGLSKLDPEVKKKLKDTDLLAAQSNGYRRMSANLYKTKNEGEFFHIHGSLEASTTLNMIGLDGHRPDLTDYEEVIKVIESHVQKYSAAELETMNAERRQAGVTALKHEDFITTPHGQLNVQQPPWKVSRLSGDLPPTPFPPSRSGSNKKILEGVKVLELCRIIAGPTVTRILTEYGADVLKITSPDLSDVPFFQVDGNMGKHAADLNLKTEEGRRQFEELLTDADVLVDGYRPGALEKLGYGPNALASLGEKRGKGFVYVNENCFGYEGEWAGRPGWQQIADCVTGVAWAQGQFMGHSTPMVPPFPISDYGTGCMGAIAALTGLYLRAKHGGSYHGKSSLMHYDLLLFAVGKYSEAVQERMRAAQAPEFFQLRHCDSVDRISSTVLKIMQTRYPHLYLSADQAGDAALTEKWHSKAYNADIEVVRSVCEIDGVDNQFTRASRPNGTDRPSWEDFATAEEDYRKA</sequence>
<accession>A0A2I2G1L1</accession>
<feature type="region of interest" description="Disordered" evidence="2">
    <location>
        <begin position="550"/>
        <end position="576"/>
    </location>
</feature>
<comment type="caution">
    <text evidence="3">The sequence shown here is derived from an EMBL/GenBank/DDBJ whole genome shotgun (WGS) entry which is preliminary data.</text>
</comment>
<dbReference type="PANTHER" id="PTHR48229">
    <property type="entry name" value="CAIB/BAIF FAMILY ENZYME (AFU_ORTHOLOGUE AFUA_1G05360)-RELATED"/>
    <property type="match status" value="1"/>
</dbReference>
<dbReference type="EMBL" id="MSFO01000006">
    <property type="protein sequence ID" value="PLB46761.1"/>
    <property type="molecule type" value="Genomic_DNA"/>
</dbReference>